<accession>A0A165WTV6</accession>
<dbReference type="Proteomes" id="UP000077755">
    <property type="component" value="Chromosome 4"/>
</dbReference>
<reference evidence="1" key="1">
    <citation type="journal article" date="2016" name="Nat. Genet.">
        <title>A high-quality carrot genome assembly provides new insights into carotenoid accumulation and asterid genome evolution.</title>
        <authorList>
            <person name="Iorizzo M."/>
            <person name="Ellison S."/>
            <person name="Senalik D."/>
            <person name="Zeng P."/>
            <person name="Satapoomin P."/>
            <person name="Huang J."/>
            <person name="Bowman M."/>
            <person name="Iovene M."/>
            <person name="Sanseverino W."/>
            <person name="Cavagnaro P."/>
            <person name="Yildiz M."/>
            <person name="Macko-Podgorni A."/>
            <person name="Moranska E."/>
            <person name="Grzebelus E."/>
            <person name="Grzebelus D."/>
            <person name="Ashrafi H."/>
            <person name="Zheng Z."/>
            <person name="Cheng S."/>
            <person name="Spooner D."/>
            <person name="Van Deynze A."/>
            <person name="Simon P."/>
        </authorList>
    </citation>
    <scope>NUCLEOTIDE SEQUENCE [LARGE SCALE GENOMIC DNA]</scope>
    <source>
        <tissue evidence="1">Leaf</tissue>
    </source>
</reference>
<protein>
    <submittedName>
        <fullName evidence="1">Uncharacterized protein</fullName>
    </submittedName>
</protein>
<name>A0A165WTV6_DAUCS</name>
<dbReference type="EMBL" id="LNRQ01000004">
    <property type="protein sequence ID" value="KZM97658.1"/>
    <property type="molecule type" value="Genomic_DNA"/>
</dbReference>
<organism evidence="1">
    <name type="scientific">Daucus carota subsp. sativus</name>
    <name type="common">Carrot</name>
    <dbReference type="NCBI Taxonomy" id="79200"/>
    <lineage>
        <taxon>Eukaryota</taxon>
        <taxon>Viridiplantae</taxon>
        <taxon>Streptophyta</taxon>
        <taxon>Embryophyta</taxon>
        <taxon>Tracheophyta</taxon>
        <taxon>Spermatophyta</taxon>
        <taxon>Magnoliopsida</taxon>
        <taxon>eudicotyledons</taxon>
        <taxon>Gunneridae</taxon>
        <taxon>Pentapetalae</taxon>
        <taxon>asterids</taxon>
        <taxon>campanulids</taxon>
        <taxon>Apiales</taxon>
        <taxon>Apiaceae</taxon>
        <taxon>Apioideae</taxon>
        <taxon>Scandiceae</taxon>
        <taxon>Daucinae</taxon>
        <taxon>Daucus</taxon>
        <taxon>Daucus sect. Daucus</taxon>
    </lineage>
</organism>
<dbReference type="Gramene" id="KZM97658">
    <property type="protein sequence ID" value="KZM97658"/>
    <property type="gene ID" value="DCAR_014980"/>
</dbReference>
<reference evidence="2" key="2">
    <citation type="submission" date="2022-03" db="EMBL/GenBank/DDBJ databases">
        <title>Draft title - Genomic analysis of global carrot germplasm unveils the trajectory of domestication and the origin of high carotenoid orange carrot.</title>
        <authorList>
            <person name="Iorizzo M."/>
            <person name="Ellison S."/>
            <person name="Senalik D."/>
            <person name="Macko-Podgorni A."/>
            <person name="Grzebelus D."/>
            <person name="Bostan H."/>
            <person name="Rolling W."/>
            <person name="Curaba J."/>
            <person name="Simon P."/>
        </authorList>
    </citation>
    <scope>NUCLEOTIDE SEQUENCE</scope>
    <source>
        <tissue evidence="2">Leaf</tissue>
    </source>
</reference>
<dbReference type="AlphaFoldDB" id="A0A165WTV6"/>
<dbReference type="EMBL" id="CP093346">
    <property type="protein sequence ID" value="WOG96508.1"/>
    <property type="molecule type" value="Genomic_DNA"/>
</dbReference>
<evidence type="ECO:0000313" key="3">
    <source>
        <dbReference type="Proteomes" id="UP000077755"/>
    </source>
</evidence>
<keyword evidence="3" id="KW-1185">Reference proteome</keyword>
<evidence type="ECO:0000313" key="2">
    <source>
        <dbReference type="EMBL" id="WOG96508.1"/>
    </source>
</evidence>
<proteinExistence type="predicted"/>
<evidence type="ECO:0000313" key="1">
    <source>
        <dbReference type="EMBL" id="KZM97658.1"/>
    </source>
</evidence>
<sequence length="56" mass="6531">MHAWLPACHLQNPSSEVDGVWRMACEEPCMPLFYFLLDSAHCSVNVCYSWLMFLCF</sequence>
<gene>
    <name evidence="1" type="ORF">DCAR_014980</name>
    <name evidence="2" type="ORF">DCAR_0415844</name>
</gene>